<dbReference type="PROSITE" id="PS50206">
    <property type="entry name" value="RHODANESE_3"/>
    <property type="match status" value="1"/>
</dbReference>
<evidence type="ECO:0000313" key="3">
    <source>
        <dbReference type="Proteomes" id="UP001139353"/>
    </source>
</evidence>
<evidence type="ECO:0000259" key="1">
    <source>
        <dbReference type="PROSITE" id="PS50206"/>
    </source>
</evidence>
<dbReference type="SMART" id="SM00450">
    <property type="entry name" value="RHOD"/>
    <property type="match status" value="1"/>
</dbReference>
<dbReference type="InterPro" id="IPR036873">
    <property type="entry name" value="Rhodanese-like_dom_sf"/>
</dbReference>
<name>A0A9X1YM07_9BURK</name>
<protein>
    <submittedName>
        <fullName evidence="2">Rhodanese-like domain-containing protein</fullName>
    </submittedName>
</protein>
<dbReference type="Gene3D" id="3.40.250.10">
    <property type="entry name" value="Rhodanese-like domain"/>
    <property type="match status" value="1"/>
</dbReference>
<dbReference type="CDD" id="cd00158">
    <property type="entry name" value="RHOD"/>
    <property type="match status" value="1"/>
</dbReference>
<evidence type="ECO:0000313" key="2">
    <source>
        <dbReference type="EMBL" id="MCK9688421.1"/>
    </source>
</evidence>
<feature type="domain" description="Rhodanese" evidence="1">
    <location>
        <begin position="46"/>
        <end position="135"/>
    </location>
</feature>
<dbReference type="AlphaFoldDB" id="A0A9X1YM07"/>
<comment type="caution">
    <text evidence="2">The sequence shown here is derived from an EMBL/GenBank/DDBJ whole genome shotgun (WGS) entry which is preliminary data.</text>
</comment>
<gene>
    <name evidence="2" type="ORF">LPC04_22155</name>
</gene>
<reference evidence="2" key="1">
    <citation type="submission" date="2021-11" db="EMBL/GenBank/DDBJ databases">
        <title>BS-T2-15 a new species belonging to the Comamonadaceae family isolated from the soil of a French oak forest.</title>
        <authorList>
            <person name="Mieszkin S."/>
            <person name="Alain K."/>
        </authorList>
    </citation>
    <scope>NUCLEOTIDE SEQUENCE</scope>
    <source>
        <strain evidence="2">BS-T2-15</strain>
    </source>
</reference>
<sequence length="140" mass="14537">MTFFSDPTVWLLILAVLVAGGLLLWPTINGARNAGVSPTEAVRLMNREKASVIDVSEPGEFAAGHIVGSRNIPIGRLEVAPELPKNKTLPVVLVCASGKRAAKAAKALEAKGYAKPVVLAGGLTAWKAANMPIETSAAPT</sequence>
<dbReference type="RefSeq" id="WP_275684461.1">
    <property type="nucleotide sequence ID" value="NZ_JAJLJH010000008.1"/>
</dbReference>
<dbReference type="PANTHER" id="PTHR43031">
    <property type="entry name" value="FAD-DEPENDENT OXIDOREDUCTASE"/>
    <property type="match status" value="1"/>
</dbReference>
<keyword evidence="3" id="KW-1185">Reference proteome</keyword>
<dbReference type="Proteomes" id="UP001139353">
    <property type="component" value="Unassembled WGS sequence"/>
</dbReference>
<dbReference type="SUPFAM" id="SSF52821">
    <property type="entry name" value="Rhodanese/Cell cycle control phosphatase"/>
    <property type="match status" value="1"/>
</dbReference>
<dbReference type="InterPro" id="IPR050229">
    <property type="entry name" value="GlpE_sulfurtransferase"/>
</dbReference>
<dbReference type="InterPro" id="IPR001763">
    <property type="entry name" value="Rhodanese-like_dom"/>
</dbReference>
<dbReference type="PANTHER" id="PTHR43031:SF18">
    <property type="entry name" value="RHODANESE-RELATED SULFURTRANSFERASES"/>
    <property type="match status" value="1"/>
</dbReference>
<proteinExistence type="predicted"/>
<dbReference type="Pfam" id="PF00581">
    <property type="entry name" value="Rhodanese"/>
    <property type="match status" value="1"/>
</dbReference>
<accession>A0A9X1YM07</accession>
<dbReference type="EMBL" id="JAJLJH010000008">
    <property type="protein sequence ID" value="MCK9688421.1"/>
    <property type="molecule type" value="Genomic_DNA"/>
</dbReference>
<organism evidence="2 3">
    <name type="scientific">Scleromatobacter humisilvae</name>
    <dbReference type="NCBI Taxonomy" id="2897159"/>
    <lineage>
        <taxon>Bacteria</taxon>
        <taxon>Pseudomonadati</taxon>
        <taxon>Pseudomonadota</taxon>
        <taxon>Betaproteobacteria</taxon>
        <taxon>Burkholderiales</taxon>
        <taxon>Sphaerotilaceae</taxon>
        <taxon>Scleromatobacter</taxon>
    </lineage>
</organism>